<comment type="caution">
    <text evidence="12">The sequence shown here is derived from an EMBL/GenBank/DDBJ whole genome shotgun (WGS) entry which is preliminary data.</text>
</comment>
<name>A0A540LXP3_MALBA</name>
<dbReference type="PROSITE" id="PS00107">
    <property type="entry name" value="PROTEIN_KINASE_ATP"/>
    <property type="match status" value="1"/>
</dbReference>
<evidence type="ECO:0000256" key="2">
    <source>
        <dbReference type="ARBA" id="ARBA00022527"/>
    </source>
</evidence>
<evidence type="ECO:0000256" key="6">
    <source>
        <dbReference type="ARBA" id="ARBA00022840"/>
    </source>
</evidence>
<keyword evidence="2" id="KW-0723">Serine/threonine-protein kinase</keyword>
<evidence type="ECO:0000313" key="12">
    <source>
        <dbReference type="EMBL" id="TQD91198.1"/>
    </source>
</evidence>
<dbReference type="STRING" id="106549.A0A540LXP3"/>
<feature type="binding site" evidence="9">
    <location>
        <position position="110"/>
    </location>
    <ligand>
        <name>ATP</name>
        <dbReference type="ChEBI" id="CHEBI:30616"/>
    </ligand>
</feature>
<evidence type="ECO:0000256" key="10">
    <source>
        <dbReference type="SAM" id="MobiDB-lite"/>
    </source>
</evidence>
<dbReference type="InterPro" id="IPR050823">
    <property type="entry name" value="Plant_Ser_Thr_Prot_Kinase"/>
</dbReference>
<evidence type="ECO:0000313" key="13">
    <source>
        <dbReference type="Proteomes" id="UP000315295"/>
    </source>
</evidence>
<dbReference type="GO" id="GO:0004674">
    <property type="term" value="F:protein serine/threonine kinase activity"/>
    <property type="evidence" value="ECO:0007669"/>
    <property type="project" value="UniProtKB-KW"/>
</dbReference>
<feature type="region of interest" description="Disordered" evidence="10">
    <location>
        <begin position="383"/>
        <end position="410"/>
    </location>
</feature>
<dbReference type="InterPro" id="IPR011009">
    <property type="entry name" value="Kinase-like_dom_sf"/>
</dbReference>
<evidence type="ECO:0000256" key="4">
    <source>
        <dbReference type="ARBA" id="ARBA00022741"/>
    </source>
</evidence>
<comment type="catalytic activity">
    <reaction evidence="8">
        <text>L-seryl-[protein] + ATP = O-phospho-L-seryl-[protein] + ADP + H(+)</text>
        <dbReference type="Rhea" id="RHEA:17989"/>
        <dbReference type="Rhea" id="RHEA-COMP:9863"/>
        <dbReference type="Rhea" id="RHEA-COMP:11604"/>
        <dbReference type="ChEBI" id="CHEBI:15378"/>
        <dbReference type="ChEBI" id="CHEBI:29999"/>
        <dbReference type="ChEBI" id="CHEBI:30616"/>
        <dbReference type="ChEBI" id="CHEBI:83421"/>
        <dbReference type="ChEBI" id="CHEBI:456216"/>
        <dbReference type="EC" id="2.7.11.1"/>
    </reaction>
</comment>
<gene>
    <name evidence="12" type="ORF">C1H46_023212</name>
</gene>
<feature type="compositionally biased region" description="Low complexity" evidence="10">
    <location>
        <begin position="389"/>
        <end position="403"/>
    </location>
</feature>
<feature type="domain" description="Protein kinase" evidence="11">
    <location>
        <begin position="74"/>
        <end position="383"/>
    </location>
</feature>
<dbReference type="Gene3D" id="1.10.510.10">
    <property type="entry name" value="Transferase(Phosphotransferase) domain 1"/>
    <property type="match status" value="1"/>
</dbReference>
<dbReference type="PROSITE" id="PS50011">
    <property type="entry name" value="PROTEIN_KINASE_DOM"/>
    <property type="match status" value="1"/>
</dbReference>
<protein>
    <recommendedName>
        <fullName evidence="1">non-specific serine/threonine protein kinase</fullName>
        <ecNumber evidence="1">2.7.11.1</ecNumber>
    </recommendedName>
</protein>
<dbReference type="AlphaFoldDB" id="A0A540LXP3"/>
<accession>A0A540LXP3</accession>
<dbReference type="Pfam" id="PF00069">
    <property type="entry name" value="Pkinase"/>
    <property type="match status" value="1"/>
</dbReference>
<dbReference type="SUPFAM" id="SSF56112">
    <property type="entry name" value="Protein kinase-like (PK-like)"/>
    <property type="match status" value="1"/>
</dbReference>
<dbReference type="InterPro" id="IPR017441">
    <property type="entry name" value="Protein_kinase_ATP_BS"/>
</dbReference>
<dbReference type="EMBL" id="VIEB01000428">
    <property type="protein sequence ID" value="TQD91198.1"/>
    <property type="molecule type" value="Genomic_DNA"/>
</dbReference>
<dbReference type="Proteomes" id="UP000315295">
    <property type="component" value="Unassembled WGS sequence"/>
</dbReference>
<dbReference type="CDD" id="cd14066">
    <property type="entry name" value="STKc_IRAK"/>
    <property type="match status" value="1"/>
</dbReference>
<evidence type="ECO:0000256" key="3">
    <source>
        <dbReference type="ARBA" id="ARBA00022679"/>
    </source>
</evidence>
<dbReference type="Gene3D" id="3.30.200.20">
    <property type="entry name" value="Phosphorylase Kinase, domain 1"/>
    <property type="match status" value="1"/>
</dbReference>
<keyword evidence="3" id="KW-0808">Transferase</keyword>
<dbReference type="PANTHER" id="PTHR45621">
    <property type="entry name" value="OS01G0588500 PROTEIN-RELATED"/>
    <property type="match status" value="1"/>
</dbReference>
<dbReference type="FunFam" id="3.30.200.20:FF:000228">
    <property type="entry name" value="Serine/threonine-protein kinase BIK1"/>
    <property type="match status" value="1"/>
</dbReference>
<keyword evidence="4 9" id="KW-0547">Nucleotide-binding</keyword>
<dbReference type="EC" id="2.7.11.1" evidence="1"/>
<feature type="compositionally biased region" description="Low complexity" evidence="10">
    <location>
        <begin position="37"/>
        <end position="47"/>
    </location>
</feature>
<evidence type="ECO:0000256" key="1">
    <source>
        <dbReference type="ARBA" id="ARBA00012513"/>
    </source>
</evidence>
<dbReference type="FunFam" id="1.10.510.10:FF:001023">
    <property type="entry name" value="Os07g0541700 protein"/>
    <property type="match status" value="1"/>
</dbReference>
<sequence>MKCFFYFKEKCKSKREGSQSAPELRNRSNPVLDRTTKSSSSVPSPKSIPELYREKEQNLRVFSLQELREATNGFNRLLKLGEGGFGSVYKGTIRPADGERGSPILVAIKKLNPQSLQGHKEWLAEVQFLGVVEHPNLVKLLGYCSVDGERRIQRLLVYEFVPNRSLEDHLFNRALPTLPWITRLQIMLGAAQGLAYLHMGLEVQVIFRDFKSSNVLLDEEFRPRLSDFGLAREGPTDDRSHVSTSVALAAYPVTRMTYKVKNIASSTQVVGTYGYAAPEYIETGHLSTSSDLWSFGVVLYEILTGRRVLDKNRPTAEQKLLYWVRQFPADSKRFSMIIDPLLRDQYSLTAARNVAKLADSCLNKNAKERPTMSQVVEVLEQALQDSQGSTSSSKTSSEASTSKSAKRRPK</sequence>
<evidence type="ECO:0000256" key="9">
    <source>
        <dbReference type="PROSITE-ProRule" id="PRU10141"/>
    </source>
</evidence>
<evidence type="ECO:0000256" key="7">
    <source>
        <dbReference type="ARBA" id="ARBA00047899"/>
    </source>
</evidence>
<comment type="catalytic activity">
    <reaction evidence="7">
        <text>L-threonyl-[protein] + ATP = O-phospho-L-threonyl-[protein] + ADP + H(+)</text>
        <dbReference type="Rhea" id="RHEA:46608"/>
        <dbReference type="Rhea" id="RHEA-COMP:11060"/>
        <dbReference type="Rhea" id="RHEA-COMP:11605"/>
        <dbReference type="ChEBI" id="CHEBI:15378"/>
        <dbReference type="ChEBI" id="CHEBI:30013"/>
        <dbReference type="ChEBI" id="CHEBI:30616"/>
        <dbReference type="ChEBI" id="CHEBI:61977"/>
        <dbReference type="ChEBI" id="CHEBI:456216"/>
        <dbReference type="EC" id="2.7.11.1"/>
    </reaction>
</comment>
<evidence type="ECO:0000256" key="5">
    <source>
        <dbReference type="ARBA" id="ARBA00022777"/>
    </source>
</evidence>
<feature type="region of interest" description="Disordered" evidence="10">
    <location>
        <begin position="13"/>
        <end position="49"/>
    </location>
</feature>
<keyword evidence="13" id="KW-1185">Reference proteome</keyword>
<dbReference type="InterPro" id="IPR000719">
    <property type="entry name" value="Prot_kinase_dom"/>
</dbReference>
<organism evidence="12 13">
    <name type="scientific">Malus baccata</name>
    <name type="common">Siberian crab apple</name>
    <name type="synonym">Pyrus baccata</name>
    <dbReference type="NCBI Taxonomy" id="106549"/>
    <lineage>
        <taxon>Eukaryota</taxon>
        <taxon>Viridiplantae</taxon>
        <taxon>Streptophyta</taxon>
        <taxon>Embryophyta</taxon>
        <taxon>Tracheophyta</taxon>
        <taxon>Spermatophyta</taxon>
        <taxon>Magnoliopsida</taxon>
        <taxon>eudicotyledons</taxon>
        <taxon>Gunneridae</taxon>
        <taxon>Pentapetalae</taxon>
        <taxon>rosids</taxon>
        <taxon>fabids</taxon>
        <taxon>Rosales</taxon>
        <taxon>Rosaceae</taxon>
        <taxon>Amygdaloideae</taxon>
        <taxon>Maleae</taxon>
        <taxon>Malus</taxon>
    </lineage>
</organism>
<proteinExistence type="predicted"/>
<reference evidence="12 13" key="1">
    <citation type="journal article" date="2019" name="G3 (Bethesda)">
        <title>Sequencing of a Wild Apple (Malus baccata) Genome Unravels the Differences Between Cultivated and Wild Apple Species Regarding Disease Resistance and Cold Tolerance.</title>
        <authorList>
            <person name="Chen X."/>
        </authorList>
    </citation>
    <scope>NUCLEOTIDE SEQUENCE [LARGE SCALE GENOMIC DNA]</scope>
    <source>
        <strain evidence="13">cv. Shandingzi</strain>
        <tissue evidence="12">Leaves</tissue>
    </source>
</reference>
<keyword evidence="5" id="KW-0418">Kinase</keyword>
<evidence type="ECO:0000256" key="8">
    <source>
        <dbReference type="ARBA" id="ARBA00048679"/>
    </source>
</evidence>
<dbReference type="GO" id="GO:0005524">
    <property type="term" value="F:ATP binding"/>
    <property type="evidence" value="ECO:0007669"/>
    <property type="project" value="UniProtKB-UniRule"/>
</dbReference>
<evidence type="ECO:0000259" key="11">
    <source>
        <dbReference type="PROSITE" id="PS50011"/>
    </source>
</evidence>
<keyword evidence="6 9" id="KW-0067">ATP-binding</keyword>